<dbReference type="InterPro" id="IPR002347">
    <property type="entry name" value="SDR_fam"/>
</dbReference>
<reference evidence="3" key="1">
    <citation type="submission" date="2020-12" db="EMBL/GenBank/DDBJ databases">
        <title>Leucobacter sp. CAS1, isolated from Chromium sludge.</title>
        <authorList>
            <person name="Xu Z."/>
        </authorList>
    </citation>
    <scope>NUCLEOTIDE SEQUENCE</scope>
    <source>
        <strain evidence="3">CSA1</strain>
    </source>
</reference>
<gene>
    <name evidence="3" type="ORF">JD276_04950</name>
</gene>
<dbReference type="GO" id="GO:0016616">
    <property type="term" value="F:oxidoreductase activity, acting on the CH-OH group of donors, NAD or NADP as acceptor"/>
    <property type="evidence" value="ECO:0007669"/>
    <property type="project" value="TreeGrafter"/>
</dbReference>
<comment type="similarity">
    <text evidence="1">Belongs to the short-chain dehydrogenases/reductases (SDR) family.</text>
</comment>
<protein>
    <submittedName>
        <fullName evidence="3">SDR family oxidoreductase</fullName>
    </submittedName>
</protein>
<dbReference type="PANTHER" id="PTHR42760:SF115">
    <property type="entry name" value="3-OXOACYL-[ACYL-CARRIER-PROTEIN] REDUCTASE FABG"/>
    <property type="match status" value="1"/>
</dbReference>
<name>A0A934Q4Q2_9MICO</name>
<evidence type="ECO:0000256" key="1">
    <source>
        <dbReference type="ARBA" id="ARBA00006484"/>
    </source>
</evidence>
<dbReference type="PANTHER" id="PTHR42760">
    <property type="entry name" value="SHORT-CHAIN DEHYDROGENASES/REDUCTASES FAMILY MEMBER"/>
    <property type="match status" value="1"/>
</dbReference>
<dbReference type="PRINTS" id="PR00081">
    <property type="entry name" value="GDHRDH"/>
</dbReference>
<keyword evidence="2" id="KW-0560">Oxidoreductase</keyword>
<dbReference type="Proteomes" id="UP000608530">
    <property type="component" value="Unassembled WGS sequence"/>
</dbReference>
<dbReference type="Pfam" id="PF13561">
    <property type="entry name" value="adh_short_C2"/>
    <property type="match status" value="1"/>
</dbReference>
<evidence type="ECO:0000313" key="3">
    <source>
        <dbReference type="EMBL" id="MBK0418380.1"/>
    </source>
</evidence>
<proteinExistence type="inferred from homology"/>
<dbReference type="RefSeq" id="WP_200114474.1">
    <property type="nucleotide sequence ID" value="NZ_JAEHOH010000006.1"/>
</dbReference>
<dbReference type="AlphaFoldDB" id="A0A934Q4Q2"/>
<dbReference type="Gene3D" id="3.40.50.720">
    <property type="entry name" value="NAD(P)-binding Rossmann-like Domain"/>
    <property type="match status" value="1"/>
</dbReference>
<dbReference type="EMBL" id="JAEHOH010000006">
    <property type="protein sequence ID" value="MBK0418380.1"/>
    <property type="molecule type" value="Genomic_DNA"/>
</dbReference>
<dbReference type="FunFam" id="3.40.50.720:FF:000084">
    <property type="entry name" value="Short-chain dehydrogenase reductase"/>
    <property type="match status" value="1"/>
</dbReference>
<sequence>MTGSAAQPKRVAVTGGSGGIGREICAALSRAGWTTYALDRVPGEGPAGGFVACDLLDPASIDAAVEALYAEDDSPVSLVTSAGIVENDVAAEDLDIGLVDRVMGVNFRGVFLSCQAFGRELLARGGGAIVNVASMSGNHIVNFPQRQCIYNSSKAAVVALTKSLAVEWGPRGVRVNALSPGYIDTPLNGLKTHMHGEWNEATVLGRMGAPDEVAAAVEFLLDERSGYFLGAELLMDGGYSLR</sequence>
<evidence type="ECO:0000256" key="2">
    <source>
        <dbReference type="ARBA" id="ARBA00023002"/>
    </source>
</evidence>
<dbReference type="InterPro" id="IPR036291">
    <property type="entry name" value="NAD(P)-bd_dom_sf"/>
</dbReference>
<organism evidence="3 4">
    <name type="scientific">Leucobacter chromiisoli</name>
    <dbReference type="NCBI Taxonomy" id="2796471"/>
    <lineage>
        <taxon>Bacteria</taxon>
        <taxon>Bacillati</taxon>
        <taxon>Actinomycetota</taxon>
        <taxon>Actinomycetes</taxon>
        <taxon>Micrococcales</taxon>
        <taxon>Microbacteriaceae</taxon>
        <taxon>Leucobacter</taxon>
    </lineage>
</organism>
<dbReference type="PRINTS" id="PR00080">
    <property type="entry name" value="SDRFAMILY"/>
</dbReference>
<evidence type="ECO:0000313" key="4">
    <source>
        <dbReference type="Proteomes" id="UP000608530"/>
    </source>
</evidence>
<dbReference type="SUPFAM" id="SSF51735">
    <property type="entry name" value="NAD(P)-binding Rossmann-fold domains"/>
    <property type="match status" value="1"/>
</dbReference>
<keyword evidence="4" id="KW-1185">Reference proteome</keyword>
<comment type="caution">
    <text evidence="3">The sequence shown here is derived from an EMBL/GenBank/DDBJ whole genome shotgun (WGS) entry which is preliminary data.</text>
</comment>
<accession>A0A934Q4Q2</accession>